<name>A0A9W4SQ61_9GLOM</name>
<comment type="caution">
    <text evidence="1">The sequence shown here is derived from an EMBL/GenBank/DDBJ whole genome shotgun (WGS) entry which is preliminary data.</text>
</comment>
<feature type="non-terminal residue" evidence="1">
    <location>
        <position position="1"/>
    </location>
</feature>
<gene>
    <name evidence="1" type="ORF">FWILDA_LOCUS8130</name>
</gene>
<evidence type="ECO:0000313" key="2">
    <source>
        <dbReference type="Proteomes" id="UP001153678"/>
    </source>
</evidence>
<organism evidence="1 2">
    <name type="scientific">Funneliformis geosporum</name>
    <dbReference type="NCBI Taxonomy" id="1117311"/>
    <lineage>
        <taxon>Eukaryota</taxon>
        <taxon>Fungi</taxon>
        <taxon>Fungi incertae sedis</taxon>
        <taxon>Mucoromycota</taxon>
        <taxon>Glomeromycotina</taxon>
        <taxon>Glomeromycetes</taxon>
        <taxon>Glomerales</taxon>
        <taxon>Glomeraceae</taxon>
        <taxon>Funneliformis</taxon>
    </lineage>
</organism>
<evidence type="ECO:0000313" key="1">
    <source>
        <dbReference type="EMBL" id="CAI2177522.1"/>
    </source>
</evidence>
<accession>A0A9W4SQ61</accession>
<protein>
    <submittedName>
        <fullName evidence="1">14309_t:CDS:1</fullName>
    </submittedName>
</protein>
<dbReference type="AlphaFoldDB" id="A0A9W4SQ61"/>
<sequence length="39" mass="4672">DRELCLPICSLKIDFYLDPFQLNILQSEYLSEYLITQPH</sequence>
<reference evidence="1" key="1">
    <citation type="submission" date="2022-08" db="EMBL/GenBank/DDBJ databases">
        <authorList>
            <person name="Kallberg Y."/>
            <person name="Tangrot J."/>
            <person name="Rosling A."/>
        </authorList>
    </citation>
    <scope>NUCLEOTIDE SEQUENCE</scope>
    <source>
        <strain evidence="1">Wild A</strain>
    </source>
</reference>
<proteinExistence type="predicted"/>
<dbReference type="EMBL" id="CAMKVN010001689">
    <property type="protein sequence ID" value="CAI2177522.1"/>
    <property type="molecule type" value="Genomic_DNA"/>
</dbReference>
<keyword evidence="2" id="KW-1185">Reference proteome</keyword>
<dbReference type="Proteomes" id="UP001153678">
    <property type="component" value="Unassembled WGS sequence"/>
</dbReference>